<feature type="region of interest" description="Disordered" evidence="6">
    <location>
        <begin position="96"/>
        <end position="116"/>
    </location>
</feature>
<evidence type="ECO:0000256" key="5">
    <source>
        <dbReference type="ARBA" id="ARBA00023284"/>
    </source>
</evidence>
<keyword evidence="7" id="KW-1133">Transmembrane helix</keyword>
<dbReference type="SUPFAM" id="SSF52833">
    <property type="entry name" value="Thioredoxin-like"/>
    <property type="match status" value="1"/>
</dbReference>
<comment type="caution">
    <text evidence="9">The sequence shown here is derived from an EMBL/GenBank/DDBJ whole genome shotgun (WGS) entry which is preliminary data.</text>
</comment>
<evidence type="ECO:0000313" key="9">
    <source>
        <dbReference type="EMBL" id="EKD29793.1"/>
    </source>
</evidence>
<protein>
    <submittedName>
        <fullName evidence="9">DsbA family oxidoreductase</fullName>
    </submittedName>
</protein>
<dbReference type="Gene3D" id="3.40.30.10">
    <property type="entry name" value="Glutaredoxin"/>
    <property type="match status" value="1"/>
</dbReference>
<feature type="transmembrane region" description="Helical" evidence="7">
    <location>
        <begin position="25"/>
        <end position="44"/>
    </location>
</feature>
<evidence type="ECO:0000256" key="7">
    <source>
        <dbReference type="SAM" id="Phobius"/>
    </source>
</evidence>
<evidence type="ECO:0000256" key="3">
    <source>
        <dbReference type="ARBA" id="ARBA00023002"/>
    </source>
</evidence>
<reference evidence="9" key="1">
    <citation type="journal article" date="2012" name="Science">
        <title>Fermentation, hydrogen, and sulfur metabolism in multiple uncultivated bacterial phyla.</title>
        <authorList>
            <person name="Wrighton K.C."/>
            <person name="Thomas B.C."/>
            <person name="Sharon I."/>
            <person name="Miller C.S."/>
            <person name="Castelle C.J."/>
            <person name="VerBerkmoes N.C."/>
            <person name="Wilkins M.J."/>
            <person name="Hettich R.L."/>
            <person name="Lipton M.S."/>
            <person name="Williams K.H."/>
            <person name="Long P.E."/>
            <person name="Banfield J.F."/>
        </authorList>
    </citation>
    <scope>NUCLEOTIDE SEQUENCE [LARGE SCALE GENOMIC DNA]</scope>
</reference>
<evidence type="ECO:0000256" key="4">
    <source>
        <dbReference type="ARBA" id="ARBA00023157"/>
    </source>
</evidence>
<keyword evidence="5" id="KW-0676">Redox-active center</keyword>
<keyword evidence="3" id="KW-0560">Oxidoreductase</keyword>
<name>K1YBT4_9BACT</name>
<dbReference type="PANTHER" id="PTHR13887">
    <property type="entry name" value="GLUTATHIONE S-TRANSFERASE KAPPA"/>
    <property type="match status" value="1"/>
</dbReference>
<dbReference type="InterPro" id="IPR012336">
    <property type="entry name" value="Thioredoxin-like_fold"/>
</dbReference>
<dbReference type="AlphaFoldDB" id="K1YBT4"/>
<evidence type="ECO:0000256" key="6">
    <source>
        <dbReference type="SAM" id="MobiDB-lite"/>
    </source>
</evidence>
<dbReference type="InterPro" id="IPR013766">
    <property type="entry name" value="Thioredoxin_domain"/>
</dbReference>
<proteinExistence type="inferred from homology"/>
<dbReference type="InterPro" id="IPR036249">
    <property type="entry name" value="Thioredoxin-like_sf"/>
</dbReference>
<organism evidence="9">
    <name type="scientific">uncultured bacterium</name>
    <name type="common">gcode 4</name>
    <dbReference type="NCBI Taxonomy" id="1234023"/>
    <lineage>
        <taxon>Bacteria</taxon>
        <taxon>environmental samples</taxon>
    </lineage>
</organism>
<dbReference type="Pfam" id="PF13462">
    <property type="entry name" value="Thioredoxin_4"/>
    <property type="match status" value="1"/>
</dbReference>
<feature type="compositionally biased region" description="Polar residues" evidence="6">
    <location>
        <begin position="98"/>
        <end position="110"/>
    </location>
</feature>
<dbReference type="GO" id="GO:0016491">
    <property type="term" value="F:oxidoreductase activity"/>
    <property type="evidence" value="ECO:0007669"/>
    <property type="project" value="UniProtKB-KW"/>
</dbReference>
<keyword evidence="7" id="KW-0472">Membrane</keyword>
<dbReference type="PANTHER" id="PTHR13887:SF14">
    <property type="entry name" value="DISULFIDE BOND FORMATION PROTEIN D"/>
    <property type="match status" value="1"/>
</dbReference>
<evidence type="ECO:0000256" key="1">
    <source>
        <dbReference type="ARBA" id="ARBA00005791"/>
    </source>
</evidence>
<feature type="domain" description="Thioredoxin" evidence="8">
    <location>
        <begin position="92"/>
        <end position="305"/>
    </location>
</feature>
<evidence type="ECO:0000256" key="2">
    <source>
        <dbReference type="ARBA" id="ARBA00022729"/>
    </source>
</evidence>
<keyword evidence="7" id="KW-0812">Transmembrane</keyword>
<comment type="similarity">
    <text evidence="1">Belongs to the thioredoxin family. DsbA subfamily.</text>
</comment>
<keyword evidence="4" id="KW-1015">Disulfide bond</keyword>
<keyword evidence="2" id="KW-0732">Signal</keyword>
<accession>K1YBT4</accession>
<gene>
    <name evidence="9" type="ORF">ACD_78C00273G0005</name>
</gene>
<dbReference type="EMBL" id="AMFJ01034273">
    <property type="protein sequence ID" value="EKD29793.1"/>
    <property type="molecule type" value="Genomic_DNA"/>
</dbReference>
<evidence type="ECO:0000259" key="8">
    <source>
        <dbReference type="PROSITE" id="PS51352"/>
    </source>
</evidence>
<dbReference type="PROSITE" id="PS51352">
    <property type="entry name" value="THIOREDOXIN_2"/>
    <property type="match status" value="1"/>
</dbReference>
<sequence>MKNLNPEESTQSCCSSPKANHPRKLVVLLLLVSIGASIGSSYFFSKQASKDVLDGYLALEYKKNGGKENYELVTEAQRLQLEQQLPQIREFVKKGASANPQAGGQESGAVTTPKKLSPDELTSIKKDAYIEGNKEAKITLVEYSDLECPFCIRQFKEGTIKKVHEKYGDKVNSIFKNFRGVPHENAEIEAVASLCAGQVGGVEKYAPYYQAILGRSNGGNGTGFSKDALVPLAKELGLDMKKFQACYDSKATLSRFDTETSEGRKLGVQGTPGTVVINNETGAYELIAGAYPVSEFERVIDKLLK</sequence>